<dbReference type="AlphaFoldDB" id="A0A3A3H104"/>
<reference evidence="1 2" key="1">
    <citation type="submission" date="2018-09" db="EMBL/GenBank/DDBJ databases">
        <title>Paenibacillus SK2017-BO5.</title>
        <authorList>
            <person name="Piskunova J.V."/>
            <person name="Dubiley S.A."/>
            <person name="Severinov K.V."/>
        </authorList>
    </citation>
    <scope>NUCLEOTIDE SEQUENCE [LARGE SCALE GENOMIC DNA]</scope>
    <source>
        <strain evidence="1 2">BO5</strain>
    </source>
</reference>
<comment type="caution">
    <text evidence="1">The sequence shown here is derived from an EMBL/GenBank/DDBJ whole genome shotgun (WGS) entry which is preliminary data.</text>
</comment>
<organism evidence="1 2">
    <name type="scientific">Paenibacillus thiaminolyticus</name>
    <name type="common">Bacillus thiaminolyticus</name>
    <dbReference type="NCBI Taxonomy" id="49283"/>
    <lineage>
        <taxon>Bacteria</taxon>
        <taxon>Bacillati</taxon>
        <taxon>Bacillota</taxon>
        <taxon>Bacilli</taxon>
        <taxon>Bacillales</taxon>
        <taxon>Paenibacillaceae</taxon>
        <taxon>Paenibacillus</taxon>
    </lineage>
</organism>
<sequence>MDPYSYPHSDSHYCPETQNLKMETLQTVEPWVQNGLREAHCISVEHALREAAAVSYLIGRGYNPTVAHQIVESWWHK</sequence>
<dbReference type="EMBL" id="QYZD01000006">
    <property type="protein sequence ID" value="RJG24656.1"/>
    <property type="molecule type" value="Genomic_DNA"/>
</dbReference>
<dbReference type="Proteomes" id="UP000266177">
    <property type="component" value="Unassembled WGS sequence"/>
</dbReference>
<evidence type="ECO:0000313" key="2">
    <source>
        <dbReference type="Proteomes" id="UP000266177"/>
    </source>
</evidence>
<proteinExistence type="predicted"/>
<dbReference type="OrthoDB" id="2875117at2"/>
<protein>
    <submittedName>
        <fullName evidence="1">Uncharacterized protein</fullName>
    </submittedName>
</protein>
<gene>
    <name evidence="1" type="ORF">DQX05_09820</name>
</gene>
<evidence type="ECO:0000313" key="1">
    <source>
        <dbReference type="EMBL" id="RJG24656.1"/>
    </source>
</evidence>
<name>A0A3A3H104_PANTH</name>
<accession>A0A3A3H104</accession>